<feature type="transmembrane region" description="Helical" evidence="1">
    <location>
        <begin position="143"/>
        <end position="164"/>
    </location>
</feature>
<evidence type="ECO:0000256" key="1">
    <source>
        <dbReference type="SAM" id="Phobius"/>
    </source>
</evidence>
<feature type="transmembrane region" description="Helical" evidence="1">
    <location>
        <begin position="115"/>
        <end position="136"/>
    </location>
</feature>
<sequence>MSDTTIIAILLLTAIMHATWNAALKTGADRVLDMAAMRMSGIVFAAIVIPLAPMPAPEAWPFLIASAVAHMFYYACLISSYQRGDLSQVYPIARGSAPLLVALAAYLTISETPTPVGLAGVIVISIGIIVAGTGAFRENLHAIGFALLTGLSIASYSLLGGLGVRESGTVLGYAAWLELLSCAPFIAFALVRRRHFVVPYVSSKVAYRNLVLGFGSVLSYLIVLWAMTLLPLATVTATRETSAIFAALAGTILMKEPFAGRRIIAAGFVTIGITLLVLG</sequence>
<feature type="transmembrane region" description="Helical" evidence="1">
    <location>
        <begin position="59"/>
        <end position="77"/>
    </location>
</feature>
<dbReference type="RefSeq" id="WP_043949653.1">
    <property type="nucleotide sequence ID" value="NZ_HG966617.1"/>
</dbReference>
<accession>X5MC47</accession>
<dbReference type="SUPFAM" id="SSF103481">
    <property type="entry name" value="Multidrug resistance efflux transporter EmrE"/>
    <property type="match status" value="2"/>
</dbReference>
<keyword evidence="4" id="KW-1185">Reference proteome</keyword>
<feature type="transmembrane region" description="Helical" evidence="1">
    <location>
        <begin position="211"/>
        <end position="233"/>
    </location>
</feature>
<dbReference type="OrthoDB" id="9783707at2"/>
<proteinExistence type="predicted"/>
<dbReference type="Gene3D" id="1.10.3730.20">
    <property type="match status" value="2"/>
</dbReference>
<evidence type="ECO:0000313" key="4">
    <source>
        <dbReference type="Proteomes" id="UP000032160"/>
    </source>
</evidence>
<evidence type="ECO:0000259" key="2">
    <source>
        <dbReference type="Pfam" id="PF00892"/>
    </source>
</evidence>
<feature type="transmembrane region" description="Helical" evidence="1">
    <location>
        <begin position="89"/>
        <end position="109"/>
    </location>
</feature>
<dbReference type="PANTHER" id="PTHR22911">
    <property type="entry name" value="ACYL-MALONYL CONDENSING ENZYME-RELATED"/>
    <property type="match status" value="1"/>
</dbReference>
<evidence type="ECO:0000313" key="3">
    <source>
        <dbReference type="EMBL" id="CDO58792.1"/>
    </source>
</evidence>
<dbReference type="GO" id="GO:0016020">
    <property type="term" value="C:membrane"/>
    <property type="evidence" value="ECO:0007669"/>
    <property type="project" value="InterPro"/>
</dbReference>
<dbReference type="PANTHER" id="PTHR22911:SF106">
    <property type="entry name" value="INTEGRAL MEMBRANE PROTEIN"/>
    <property type="match status" value="1"/>
</dbReference>
<reference evidence="3 4" key="1">
    <citation type="journal article" date="2014" name="Front. Genet.">
        <title>Genome and metabolic network of "Candidatus Phaeomarinobacter ectocarpi" Ec32, a new candidate genus of Alphaproteobacteria frequently associated with brown algae.</title>
        <authorList>
            <person name="Dittami S.M."/>
            <person name="Barbeyron T."/>
            <person name="Boyen C."/>
            <person name="Cambefort J."/>
            <person name="Collet G."/>
            <person name="Delage L."/>
            <person name="Gobet A."/>
            <person name="Groisillier A."/>
            <person name="Leblanc C."/>
            <person name="Michel G."/>
            <person name="Scornet D."/>
            <person name="Siegel A."/>
            <person name="Tapia J.E."/>
            <person name="Tonon T."/>
        </authorList>
    </citation>
    <scope>NUCLEOTIDE SEQUENCE [LARGE SCALE GENOMIC DNA]</scope>
    <source>
        <strain evidence="3 4">Ec32</strain>
    </source>
</reference>
<feature type="transmembrane region" description="Helical" evidence="1">
    <location>
        <begin position="35"/>
        <end position="53"/>
    </location>
</feature>
<keyword evidence="1" id="KW-1133">Transmembrane helix</keyword>
<dbReference type="Proteomes" id="UP000032160">
    <property type="component" value="Chromosome I"/>
</dbReference>
<feature type="transmembrane region" description="Helical" evidence="1">
    <location>
        <begin position="259"/>
        <end position="278"/>
    </location>
</feature>
<name>X5MC47_9HYPH</name>
<dbReference type="STRING" id="1458461.BN1012_Phect578"/>
<feature type="domain" description="EamA" evidence="2">
    <location>
        <begin position="6"/>
        <end position="131"/>
    </location>
</feature>
<organism evidence="3 4">
    <name type="scientific">Candidatus Phaeomarinibacter ectocarpi</name>
    <dbReference type="NCBI Taxonomy" id="1458461"/>
    <lineage>
        <taxon>Bacteria</taxon>
        <taxon>Pseudomonadati</taxon>
        <taxon>Pseudomonadota</taxon>
        <taxon>Alphaproteobacteria</taxon>
        <taxon>Hyphomicrobiales</taxon>
        <taxon>Parvibaculaceae</taxon>
        <taxon>Candidatus Phaeomarinibacter</taxon>
    </lineage>
</organism>
<feature type="domain" description="EamA" evidence="2">
    <location>
        <begin position="142"/>
        <end position="277"/>
    </location>
</feature>
<dbReference type="AlphaFoldDB" id="X5MC47"/>
<dbReference type="Pfam" id="PF00892">
    <property type="entry name" value="EamA"/>
    <property type="match status" value="2"/>
</dbReference>
<feature type="transmembrane region" description="Helical" evidence="1">
    <location>
        <begin position="6"/>
        <end position="23"/>
    </location>
</feature>
<dbReference type="InterPro" id="IPR000620">
    <property type="entry name" value="EamA_dom"/>
</dbReference>
<keyword evidence="1" id="KW-0812">Transmembrane</keyword>
<dbReference type="KEGG" id="pect:BN1012_Phect578"/>
<keyword evidence="1" id="KW-0472">Membrane</keyword>
<dbReference type="InterPro" id="IPR037185">
    <property type="entry name" value="EmrE-like"/>
</dbReference>
<gene>
    <name evidence="3" type="ORF">BN1012_Phect578</name>
</gene>
<dbReference type="HOGENOM" id="CLU_060016_3_0_5"/>
<dbReference type="EMBL" id="HG966617">
    <property type="protein sequence ID" value="CDO58792.1"/>
    <property type="molecule type" value="Genomic_DNA"/>
</dbReference>
<feature type="transmembrane region" description="Helical" evidence="1">
    <location>
        <begin position="170"/>
        <end position="191"/>
    </location>
</feature>
<protein>
    <submittedName>
        <fullName evidence="3">Integral membrane protein</fullName>
    </submittedName>
</protein>